<feature type="non-terminal residue" evidence="1">
    <location>
        <position position="44"/>
    </location>
</feature>
<reference evidence="1" key="1">
    <citation type="submission" date="2021-06" db="EMBL/GenBank/DDBJ databases">
        <authorList>
            <person name="Kallberg Y."/>
            <person name="Tangrot J."/>
            <person name="Rosling A."/>
        </authorList>
    </citation>
    <scope>NUCLEOTIDE SEQUENCE</scope>
    <source>
        <strain evidence="1">AZ414A</strain>
    </source>
</reference>
<evidence type="ECO:0000313" key="1">
    <source>
        <dbReference type="EMBL" id="CAG8643569.1"/>
    </source>
</evidence>
<gene>
    <name evidence="1" type="ORF">DEBURN_LOCUS11241</name>
</gene>
<sequence length="44" mass="5143">IKESRYCTTLAIISLSHFLIIMEFEKLSSDIELEDNENKPENDL</sequence>
<accession>A0A9N9DQJ6</accession>
<dbReference type="AlphaFoldDB" id="A0A9N9DQJ6"/>
<comment type="caution">
    <text evidence="1">The sequence shown here is derived from an EMBL/GenBank/DDBJ whole genome shotgun (WGS) entry which is preliminary data.</text>
</comment>
<dbReference type="EMBL" id="CAJVPK010005330">
    <property type="protein sequence ID" value="CAG8643569.1"/>
    <property type="molecule type" value="Genomic_DNA"/>
</dbReference>
<dbReference type="Proteomes" id="UP000789706">
    <property type="component" value="Unassembled WGS sequence"/>
</dbReference>
<proteinExistence type="predicted"/>
<keyword evidence="2" id="KW-1185">Reference proteome</keyword>
<organism evidence="1 2">
    <name type="scientific">Diversispora eburnea</name>
    <dbReference type="NCBI Taxonomy" id="1213867"/>
    <lineage>
        <taxon>Eukaryota</taxon>
        <taxon>Fungi</taxon>
        <taxon>Fungi incertae sedis</taxon>
        <taxon>Mucoromycota</taxon>
        <taxon>Glomeromycotina</taxon>
        <taxon>Glomeromycetes</taxon>
        <taxon>Diversisporales</taxon>
        <taxon>Diversisporaceae</taxon>
        <taxon>Diversispora</taxon>
    </lineage>
</organism>
<protein>
    <submittedName>
        <fullName evidence="1">10046_t:CDS:1</fullName>
    </submittedName>
</protein>
<feature type="non-terminal residue" evidence="1">
    <location>
        <position position="1"/>
    </location>
</feature>
<name>A0A9N9DQJ6_9GLOM</name>
<evidence type="ECO:0000313" key="2">
    <source>
        <dbReference type="Proteomes" id="UP000789706"/>
    </source>
</evidence>